<protein>
    <submittedName>
        <fullName evidence="2">Uncharacterized protein</fullName>
    </submittedName>
</protein>
<evidence type="ECO:0000313" key="3">
    <source>
        <dbReference type="Proteomes" id="UP000887013"/>
    </source>
</evidence>
<dbReference type="Proteomes" id="UP000887013">
    <property type="component" value="Unassembled WGS sequence"/>
</dbReference>
<organism evidence="2 3">
    <name type="scientific">Nephila pilipes</name>
    <name type="common">Giant wood spider</name>
    <name type="synonym">Nephila maculata</name>
    <dbReference type="NCBI Taxonomy" id="299642"/>
    <lineage>
        <taxon>Eukaryota</taxon>
        <taxon>Metazoa</taxon>
        <taxon>Ecdysozoa</taxon>
        <taxon>Arthropoda</taxon>
        <taxon>Chelicerata</taxon>
        <taxon>Arachnida</taxon>
        <taxon>Araneae</taxon>
        <taxon>Araneomorphae</taxon>
        <taxon>Entelegynae</taxon>
        <taxon>Araneoidea</taxon>
        <taxon>Nephilidae</taxon>
        <taxon>Nephila</taxon>
    </lineage>
</organism>
<gene>
    <name evidence="2" type="ORF">NPIL_357651</name>
</gene>
<name>A0A8X6TW55_NEPPI</name>
<dbReference type="EMBL" id="BMAW01112495">
    <property type="protein sequence ID" value="GFT52799.1"/>
    <property type="molecule type" value="Genomic_DNA"/>
</dbReference>
<reference evidence="2" key="1">
    <citation type="submission" date="2020-08" db="EMBL/GenBank/DDBJ databases">
        <title>Multicomponent nature underlies the extraordinary mechanical properties of spider dragline silk.</title>
        <authorList>
            <person name="Kono N."/>
            <person name="Nakamura H."/>
            <person name="Mori M."/>
            <person name="Yoshida Y."/>
            <person name="Ohtoshi R."/>
            <person name="Malay A.D."/>
            <person name="Moran D.A.P."/>
            <person name="Tomita M."/>
            <person name="Numata K."/>
            <person name="Arakawa K."/>
        </authorList>
    </citation>
    <scope>NUCLEOTIDE SEQUENCE</scope>
</reference>
<proteinExistence type="predicted"/>
<dbReference type="AlphaFoldDB" id="A0A8X6TW55"/>
<feature type="compositionally biased region" description="Polar residues" evidence="1">
    <location>
        <begin position="70"/>
        <end position="85"/>
    </location>
</feature>
<evidence type="ECO:0000313" key="2">
    <source>
        <dbReference type="EMBL" id="GFT52799.1"/>
    </source>
</evidence>
<sequence>MSKKRNLCADHVLARVDFSHWITTTDLPTGFDMDTVNNTELNNSDSETMHSIHPSSGEESEVDYVAINATPMTTPANLDKNPNSDTESDDNDGFTVVNRKKKKKESLRLLSTKV</sequence>
<feature type="compositionally biased region" description="Polar residues" evidence="1">
    <location>
        <begin position="35"/>
        <end position="46"/>
    </location>
</feature>
<evidence type="ECO:0000256" key="1">
    <source>
        <dbReference type="SAM" id="MobiDB-lite"/>
    </source>
</evidence>
<accession>A0A8X6TW55</accession>
<feature type="region of interest" description="Disordered" evidence="1">
    <location>
        <begin position="32"/>
        <end position="99"/>
    </location>
</feature>
<comment type="caution">
    <text evidence="2">The sequence shown here is derived from an EMBL/GenBank/DDBJ whole genome shotgun (WGS) entry which is preliminary data.</text>
</comment>
<keyword evidence="3" id="KW-1185">Reference proteome</keyword>